<evidence type="ECO:0000256" key="2">
    <source>
        <dbReference type="ARBA" id="ARBA00005128"/>
    </source>
</evidence>
<dbReference type="Pfam" id="PF00348">
    <property type="entry name" value="polyprenyl_synt"/>
    <property type="match status" value="1"/>
</dbReference>
<evidence type="ECO:0000256" key="6">
    <source>
        <dbReference type="ARBA" id="ARBA00022842"/>
    </source>
</evidence>
<dbReference type="Gene3D" id="1.10.600.10">
    <property type="entry name" value="Farnesyl Diphosphate Synthase"/>
    <property type="match status" value="1"/>
</dbReference>
<evidence type="ECO:0000256" key="7">
    <source>
        <dbReference type="RuleBase" id="RU004466"/>
    </source>
</evidence>
<reference evidence="8 9" key="1">
    <citation type="submission" date="2014-08" db="EMBL/GenBank/DDBJ databases">
        <title>Complete genome sequence of Corynebacterium sphenisci CECT 5990(T) (=DSM 44792(T)), isolated from healthy wild penguins.</title>
        <authorList>
            <person name="Ruckert C."/>
            <person name="Albersmeier A."/>
            <person name="Winkler A."/>
            <person name="Kalinowski J."/>
        </authorList>
    </citation>
    <scope>NUCLEOTIDE SEQUENCE [LARGE SCALE GENOMIC DNA]</scope>
    <source>
        <strain evidence="8 9">DSM 44792</strain>
    </source>
</reference>
<dbReference type="EMBL" id="CP009248">
    <property type="protein sequence ID" value="APT90970.1"/>
    <property type="molecule type" value="Genomic_DNA"/>
</dbReference>
<dbReference type="GO" id="GO:0008299">
    <property type="term" value="P:isoprenoid biosynthetic process"/>
    <property type="evidence" value="ECO:0007669"/>
    <property type="project" value="InterPro"/>
</dbReference>
<dbReference type="SFLD" id="SFLDS00005">
    <property type="entry name" value="Isoprenoid_Synthase_Type_I"/>
    <property type="match status" value="1"/>
</dbReference>
<name>A0A1L7CYR4_9CORY</name>
<dbReference type="KEGG" id="csph:CSPHI_07910"/>
<dbReference type="STRING" id="1437874.CSPHI_07910"/>
<dbReference type="GO" id="GO:0046872">
    <property type="term" value="F:metal ion binding"/>
    <property type="evidence" value="ECO:0007669"/>
    <property type="project" value="UniProtKB-KW"/>
</dbReference>
<keyword evidence="9" id="KW-1185">Reference proteome</keyword>
<dbReference type="SUPFAM" id="SSF48576">
    <property type="entry name" value="Terpenoid synthases"/>
    <property type="match status" value="1"/>
</dbReference>
<keyword evidence="6" id="KW-0460">Magnesium</keyword>
<dbReference type="InterPro" id="IPR033749">
    <property type="entry name" value="Polyprenyl_synt_CS"/>
</dbReference>
<dbReference type="RefSeq" id="WP_075692236.1">
    <property type="nucleotide sequence ID" value="NZ_CP009248.1"/>
</dbReference>
<dbReference type="Proteomes" id="UP000185469">
    <property type="component" value="Chromosome"/>
</dbReference>
<organism evidence="8 9">
    <name type="scientific">Corynebacterium sphenisci DSM 44792</name>
    <dbReference type="NCBI Taxonomy" id="1437874"/>
    <lineage>
        <taxon>Bacteria</taxon>
        <taxon>Bacillati</taxon>
        <taxon>Actinomycetota</taxon>
        <taxon>Actinomycetes</taxon>
        <taxon>Mycobacteriales</taxon>
        <taxon>Corynebacteriaceae</taxon>
        <taxon>Corynebacterium</taxon>
    </lineage>
</organism>
<dbReference type="GO" id="GO:0004659">
    <property type="term" value="F:prenyltransferase activity"/>
    <property type="evidence" value="ECO:0007669"/>
    <property type="project" value="InterPro"/>
</dbReference>
<evidence type="ECO:0000256" key="3">
    <source>
        <dbReference type="ARBA" id="ARBA00006706"/>
    </source>
</evidence>
<evidence type="ECO:0000313" key="9">
    <source>
        <dbReference type="Proteomes" id="UP000185469"/>
    </source>
</evidence>
<dbReference type="AlphaFoldDB" id="A0A1L7CYR4"/>
<protein>
    <submittedName>
        <fullName evidence="8">Geranylgeranyl pyrophosphate synthase</fullName>
    </submittedName>
</protein>
<proteinExistence type="inferred from homology"/>
<evidence type="ECO:0000256" key="4">
    <source>
        <dbReference type="ARBA" id="ARBA00022679"/>
    </source>
</evidence>
<dbReference type="InterPro" id="IPR008949">
    <property type="entry name" value="Isoprenoid_synthase_dom_sf"/>
</dbReference>
<dbReference type="CDD" id="cd00685">
    <property type="entry name" value="Trans_IPPS_HT"/>
    <property type="match status" value="1"/>
</dbReference>
<dbReference type="PANTHER" id="PTHR12001:SF85">
    <property type="entry name" value="SHORT CHAIN ISOPRENYL DIPHOSPHATE SYNTHASE"/>
    <property type="match status" value="1"/>
</dbReference>
<keyword evidence="4 7" id="KW-0808">Transferase</keyword>
<accession>A0A1L7CYR4</accession>
<comment type="cofactor">
    <cofactor evidence="1">
        <name>Mg(2+)</name>
        <dbReference type="ChEBI" id="CHEBI:18420"/>
    </cofactor>
</comment>
<dbReference type="PANTHER" id="PTHR12001">
    <property type="entry name" value="GERANYLGERANYL PYROPHOSPHATE SYNTHASE"/>
    <property type="match status" value="1"/>
</dbReference>
<dbReference type="InterPro" id="IPR000092">
    <property type="entry name" value="Polyprenyl_synt"/>
</dbReference>
<comment type="similarity">
    <text evidence="3 7">Belongs to the FPP/GGPP synthase family.</text>
</comment>
<dbReference type="PROSITE" id="PS00723">
    <property type="entry name" value="POLYPRENYL_SYNTHASE_1"/>
    <property type="match status" value="1"/>
</dbReference>
<dbReference type="SFLD" id="SFLDG01017">
    <property type="entry name" value="Polyprenyl_Transferase_Like"/>
    <property type="match status" value="1"/>
</dbReference>
<sequence>MPAPRISPGLAPGEVPGAVTEELRDFLESRRAAVARVDPRFTAVFEALAEFTLEGGKRVRPAFAWAGWLGAGGAAGEEDPAAVFRALCALELVQACALIHDDIIDASDTRRGRPTVHRRFELAHANAGWRGDAARYGQAIAIIAGDVALAWSDDLLHESGLSAAALARARRPWSEMRTEVLGGQVLDITAENSGEGGVAVAERINLFKTAAYTVERPLHIGAAIAGAGPEIIDAYRVFGREIGIAFQLRDDQLGVFGDAEVTGKPAGDDLREGKRTVLVATALDRLAGSDPAAARELDSRLGRVREAADIDRLTRIIVDSGAAEAMEAEIAERTRRALASLGRAPIEPAHRGLLERLAHQVTVRSL</sequence>
<dbReference type="OrthoDB" id="4497239at2"/>
<evidence type="ECO:0000256" key="5">
    <source>
        <dbReference type="ARBA" id="ARBA00022723"/>
    </source>
</evidence>
<keyword evidence="5" id="KW-0479">Metal-binding</keyword>
<evidence type="ECO:0000256" key="1">
    <source>
        <dbReference type="ARBA" id="ARBA00001946"/>
    </source>
</evidence>
<gene>
    <name evidence="8" type="ORF">CSPHI_07910</name>
</gene>
<evidence type="ECO:0000313" key="8">
    <source>
        <dbReference type="EMBL" id="APT90970.1"/>
    </source>
</evidence>
<comment type="pathway">
    <text evidence="2">Isoprenoid biosynthesis.</text>
</comment>